<reference evidence="8" key="1">
    <citation type="submission" date="2016-10" db="EMBL/GenBank/DDBJ databases">
        <authorList>
            <person name="de Groot N.N."/>
        </authorList>
    </citation>
    <scope>NUCLEOTIDE SEQUENCE</scope>
</reference>
<dbReference type="EC" id="3.4.23.36" evidence="8"/>
<dbReference type="GO" id="GO:0016020">
    <property type="term" value="C:membrane"/>
    <property type="evidence" value="ECO:0007669"/>
    <property type="project" value="InterPro"/>
</dbReference>
<keyword evidence="3 7" id="KW-0812">Transmembrane</keyword>
<evidence type="ECO:0000256" key="2">
    <source>
        <dbReference type="ARBA" id="ARBA00022670"/>
    </source>
</evidence>
<feature type="transmembrane region" description="Helical" evidence="7">
    <location>
        <begin position="122"/>
        <end position="148"/>
    </location>
</feature>
<dbReference type="PRINTS" id="PR00781">
    <property type="entry name" value="LIPOSIGPTASE"/>
</dbReference>
<accession>A0A1W1BXI7</accession>
<dbReference type="PROSITE" id="PS00855">
    <property type="entry name" value="SPASE_II"/>
    <property type="match status" value="1"/>
</dbReference>
<dbReference type="GO" id="GO:0004190">
    <property type="term" value="F:aspartic-type endopeptidase activity"/>
    <property type="evidence" value="ECO:0007669"/>
    <property type="project" value="UniProtKB-EC"/>
</dbReference>
<evidence type="ECO:0000256" key="4">
    <source>
        <dbReference type="ARBA" id="ARBA00022801"/>
    </source>
</evidence>
<name>A0A1W1BXI7_9ZZZZ</name>
<dbReference type="NCBIfam" id="TIGR00077">
    <property type="entry name" value="lspA"/>
    <property type="match status" value="1"/>
</dbReference>
<keyword evidence="2" id="KW-0645">Protease</keyword>
<evidence type="ECO:0000256" key="5">
    <source>
        <dbReference type="ARBA" id="ARBA00022989"/>
    </source>
</evidence>
<evidence type="ECO:0000256" key="6">
    <source>
        <dbReference type="ARBA" id="ARBA00023136"/>
    </source>
</evidence>
<evidence type="ECO:0000256" key="3">
    <source>
        <dbReference type="ARBA" id="ARBA00022692"/>
    </source>
</evidence>
<dbReference type="GO" id="GO:0006508">
    <property type="term" value="P:proteolysis"/>
    <property type="evidence" value="ECO:0007669"/>
    <property type="project" value="UniProtKB-KW"/>
</dbReference>
<protein>
    <submittedName>
        <fullName evidence="8">Lipoprotein signal peptidase</fullName>
        <ecNumber evidence="8">3.4.23.36</ecNumber>
    </submittedName>
</protein>
<keyword evidence="6 7" id="KW-0472">Membrane</keyword>
<keyword evidence="4 8" id="KW-0378">Hydrolase</keyword>
<dbReference type="PANTHER" id="PTHR33695">
    <property type="entry name" value="LIPOPROTEIN SIGNAL PEPTIDASE"/>
    <property type="match status" value="1"/>
</dbReference>
<gene>
    <name evidence="8" type="ORF">MNB_SM-4-1604</name>
</gene>
<organism evidence="8">
    <name type="scientific">hydrothermal vent metagenome</name>
    <dbReference type="NCBI Taxonomy" id="652676"/>
    <lineage>
        <taxon>unclassified sequences</taxon>
        <taxon>metagenomes</taxon>
        <taxon>ecological metagenomes</taxon>
    </lineage>
</organism>
<evidence type="ECO:0000256" key="7">
    <source>
        <dbReference type="SAM" id="Phobius"/>
    </source>
</evidence>
<keyword evidence="5 7" id="KW-1133">Transmembrane helix</keyword>
<evidence type="ECO:0000256" key="1">
    <source>
        <dbReference type="ARBA" id="ARBA00022475"/>
    </source>
</evidence>
<dbReference type="Pfam" id="PF01252">
    <property type="entry name" value="Peptidase_A8"/>
    <property type="match status" value="1"/>
</dbReference>
<proteinExistence type="inferred from homology"/>
<dbReference type="EMBL" id="FPHF01000045">
    <property type="protein sequence ID" value="SFV58249.1"/>
    <property type="molecule type" value="Genomic_DNA"/>
</dbReference>
<dbReference type="HAMAP" id="MF_00161">
    <property type="entry name" value="LspA"/>
    <property type="match status" value="1"/>
</dbReference>
<dbReference type="PANTHER" id="PTHR33695:SF1">
    <property type="entry name" value="LIPOPROTEIN SIGNAL PEPTIDASE"/>
    <property type="match status" value="1"/>
</dbReference>
<evidence type="ECO:0000313" key="8">
    <source>
        <dbReference type="EMBL" id="SFV58249.1"/>
    </source>
</evidence>
<feature type="transmembrane region" description="Helical" evidence="7">
    <location>
        <begin position="84"/>
        <end position="102"/>
    </location>
</feature>
<sequence>MPSNTLRLTAVLFFTLIGVFIIDQNIKMLFVDGFRYYSDYIDFILVYNKGVAFSMFSFLAEYLKYIQLVLVSGVLGYIFYIKKLCFAIPVGLLLGGAFSNIYDRFIHGGVVDMVYYHAWPYPIVGLEGFAVFNFADVMIDIAVIWIVFLNFKPHLCKS</sequence>
<dbReference type="AlphaFoldDB" id="A0A1W1BXI7"/>
<feature type="transmembrane region" description="Helical" evidence="7">
    <location>
        <begin position="6"/>
        <end position="22"/>
    </location>
</feature>
<dbReference type="InterPro" id="IPR001872">
    <property type="entry name" value="Peptidase_A8"/>
</dbReference>
<feature type="transmembrane region" description="Helical" evidence="7">
    <location>
        <begin position="34"/>
        <end position="56"/>
    </location>
</feature>
<keyword evidence="1" id="KW-1003">Cell membrane</keyword>
<keyword evidence="8" id="KW-0449">Lipoprotein</keyword>